<dbReference type="EMBL" id="CATQJA010002656">
    <property type="protein sequence ID" value="CAJ0579261.1"/>
    <property type="molecule type" value="Genomic_DNA"/>
</dbReference>
<gene>
    <name evidence="2" type="ORF">MSPICULIGERA_LOCUS17486</name>
</gene>
<dbReference type="GO" id="GO:0005230">
    <property type="term" value="F:extracellular ligand-gated monoatomic ion channel activity"/>
    <property type="evidence" value="ECO:0007669"/>
    <property type="project" value="InterPro"/>
</dbReference>
<keyword evidence="1" id="KW-1133">Transmembrane helix</keyword>
<dbReference type="Proteomes" id="UP001177023">
    <property type="component" value="Unassembled WGS sequence"/>
</dbReference>
<proteinExistence type="predicted"/>
<feature type="transmembrane region" description="Helical" evidence="1">
    <location>
        <begin position="181"/>
        <end position="198"/>
    </location>
</feature>
<dbReference type="AlphaFoldDB" id="A0AA36D228"/>
<sequence length="259" mass="29019">MSQSLKCRSAVPYKTAQAENAELDAPVGQVAIVARYPKLMEMDETTSVGRFLIELEEIPQGNNSVSKDLQSLRLINRFPSAILDDTLNGQPRFYDILCKMDAGDYPWDRASCAFEISSIEKNASELRLIPVFVPGEPENIENSKWKIAETLASTQLYTVQGQQFDLATFTLNFKRKCTAKFTLLLWAIFLLNTLALISEKFLKNALLIEAAIWLVICFISPIPQSQIGVLIACNMFLLLAAGMIRAALPQLLFGFRKME</sequence>
<feature type="transmembrane region" description="Helical" evidence="1">
    <location>
        <begin position="228"/>
        <end position="248"/>
    </location>
</feature>
<evidence type="ECO:0000256" key="1">
    <source>
        <dbReference type="SAM" id="Phobius"/>
    </source>
</evidence>
<keyword evidence="1" id="KW-0472">Membrane</keyword>
<feature type="non-terminal residue" evidence="2">
    <location>
        <position position="259"/>
    </location>
</feature>
<dbReference type="Gene3D" id="2.70.170.10">
    <property type="entry name" value="Neurotransmitter-gated ion-channel ligand-binding domain"/>
    <property type="match status" value="1"/>
</dbReference>
<protein>
    <submittedName>
        <fullName evidence="2">Uncharacterized protein</fullName>
    </submittedName>
</protein>
<keyword evidence="3" id="KW-1185">Reference proteome</keyword>
<comment type="caution">
    <text evidence="2">The sequence shown here is derived from an EMBL/GenBank/DDBJ whole genome shotgun (WGS) entry which is preliminary data.</text>
</comment>
<dbReference type="GO" id="GO:0016020">
    <property type="term" value="C:membrane"/>
    <property type="evidence" value="ECO:0007669"/>
    <property type="project" value="InterPro"/>
</dbReference>
<feature type="transmembrane region" description="Helical" evidence="1">
    <location>
        <begin position="205"/>
        <end position="222"/>
    </location>
</feature>
<accession>A0AA36D228</accession>
<evidence type="ECO:0000313" key="2">
    <source>
        <dbReference type="EMBL" id="CAJ0579261.1"/>
    </source>
</evidence>
<name>A0AA36D228_9BILA</name>
<dbReference type="SUPFAM" id="SSF63712">
    <property type="entry name" value="Nicotinic receptor ligand binding domain-like"/>
    <property type="match status" value="1"/>
</dbReference>
<reference evidence="2" key="1">
    <citation type="submission" date="2023-06" db="EMBL/GenBank/DDBJ databases">
        <authorList>
            <person name="Delattre M."/>
        </authorList>
    </citation>
    <scope>NUCLEOTIDE SEQUENCE</scope>
    <source>
        <strain evidence="2">AF72</strain>
    </source>
</reference>
<keyword evidence="1" id="KW-0812">Transmembrane</keyword>
<dbReference type="InterPro" id="IPR036734">
    <property type="entry name" value="Neur_chan_lig-bd_sf"/>
</dbReference>
<evidence type="ECO:0000313" key="3">
    <source>
        <dbReference type="Proteomes" id="UP001177023"/>
    </source>
</evidence>
<organism evidence="2 3">
    <name type="scientific">Mesorhabditis spiculigera</name>
    <dbReference type="NCBI Taxonomy" id="96644"/>
    <lineage>
        <taxon>Eukaryota</taxon>
        <taxon>Metazoa</taxon>
        <taxon>Ecdysozoa</taxon>
        <taxon>Nematoda</taxon>
        <taxon>Chromadorea</taxon>
        <taxon>Rhabditida</taxon>
        <taxon>Rhabditina</taxon>
        <taxon>Rhabditomorpha</taxon>
        <taxon>Rhabditoidea</taxon>
        <taxon>Rhabditidae</taxon>
        <taxon>Mesorhabditinae</taxon>
        <taxon>Mesorhabditis</taxon>
    </lineage>
</organism>